<dbReference type="InterPro" id="IPR013210">
    <property type="entry name" value="LRR_N_plant-typ"/>
</dbReference>
<dbReference type="Pfam" id="PF13855">
    <property type="entry name" value="LRR_8"/>
    <property type="match status" value="1"/>
</dbReference>
<protein>
    <submittedName>
        <fullName evidence="10">Leucine-rich repeat</fullName>
    </submittedName>
</protein>
<dbReference type="Gene3D" id="3.80.10.10">
    <property type="entry name" value="Ribonuclease Inhibitor"/>
    <property type="match status" value="1"/>
</dbReference>
<keyword evidence="2" id="KW-0433">Leucine-rich repeat</keyword>
<evidence type="ECO:0000256" key="3">
    <source>
        <dbReference type="ARBA" id="ARBA00022692"/>
    </source>
</evidence>
<dbReference type="Pfam" id="PF00560">
    <property type="entry name" value="LRR_1"/>
    <property type="match status" value="2"/>
</dbReference>
<keyword evidence="4" id="KW-0677">Repeat</keyword>
<dbReference type="InterPro" id="IPR051848">
    <property type="entry name" value="PGIP"/>
</dbReference>
<organism evidence="10 11">
    <name type="scientific">Dillenia turbinata</name>
    <dbReference type="NCBI Taxonomy" id="194707"/>
    <lineage>
        <taxon>Eukaryota</taxon>
        <taxon>Viridiplantae</taxon>
        <taxon>Streptophyta</taxon>
        <taxon>Embryophyta</taxon>
        <taxon>Tracheophyta</taxon>
        <taxon>Spermatophyta</taxon>
        <taxon>Magnoliopsida</taxon>
        <taxon>eudicotyledons</taxon>
        <taxon>Gunneridae</taxon>
        <taxon>Pentapetalae</taxon>
        <taxon>Dilleniales</taxon>
        <taxon>Dilleniaceae</taxon>
        <taxon>Dillenia</taxon>
    </lineage>
</organism>
<keyword evidence="6 8" id="KW-0472">Membrane</keyword>
<feature type="domain" description="Leucine-rich repeat-containing N-terminal plant-type" evidence="9">
    <location>
        <begin position="116"/>
        <end position="153"/>
    </location>
</feature>
<comment type="caution">
    <text evidence="10">The sequence shown here is derived from an EMBL/GenBank/DDBJ whole genome shotgun (WGS) entry which is preliminary data.</text>
</comment>
<evidence type="ECO:0000256" key="2">
    <source>
        <dbReference type="ARBA" id="ARBA00022614"/>
    </source>
</evidence>
<comment type="similarity">
    <text evidence="7">Belongs to the polygalacturonase-inhibiting protein family.</text>
</comment>
<evidence type="ECO:0000256" key="5">
    <source>
        <dbReference type="ARBA" id="ARBA00022989"/>
    </source>
</evidence>
<evidence type="ECO:0000256" key="8">
    <source>
        <dbReference type="SAM" id="Phobius"/>
    </source>
</evidence>
<evidence type="ECO:0000259" key="9">
    <source>
        <dbReference type="Pfam" id="PF08263"/>
    </source>
</evidence>
<reference evidence="10 11" key="1">
    <citation type="submission" date="2023-12" db="EMBL/GenBank/DDBJ databases">
        <title>A high-quality genome assembly for Dillenia turbinata (Dilleniales).</title>
        <authorList>
            <person name="Chanderbali A."/>
        </authorList>
    </citation>
    <scope>NUCLEOTIDE SEQUENCE [LARGE SCALE GENOMIC DNA]</scope>
    <source>
        <strain evidence="10">LSX21</strain>
        <tissue evidence="10">Leaf</tissue>
    </source>
</reference>
<comment type="subcellular location">
    <subcellularLocation>
        <location evidence="1">Cell envelope</location>
    </subcellularLocation>
</comment>
<evidence type="ECO:0000256" key="6">
    <source>
        <dbReference type="ARBA" id="ARBA00023136"/>
    </source>
</evidence>
<dbReference type="Pfam" id="PF08263">
    <property type="entry name" value="LRRNT_2"/>
    <property type="match status" value="1"/>
</dbReference>
<accession>A0AAN8W542</accession>
<name>A0AAN8W542_9MAGN</name>
<evidence type="ECO:0000256" key="7">
    <source>
        <dbReference type="ARBA" id="ARBA00038043"/>
    </source>
</evidence>
<dbReference type="EMBL" id="JBAMMX010000004">
    <property type="protein sequence ID" value="KAK6941886.1"/>
    <property type="molecule type" value="Genomic_DNA"/>
</dbReference>
<keyword evidence="3 8" id="KW-0812">Transmembrane</keyword>
<evidence type="ECO:0000256" key="4">
    <source>
        <dbReference type="ARBA" id="ARBA00022737"/>
    </source>
</evidence>
<sequence length="421" mass="47172">MLKNNGAHRVITVGTRNKRSTLSPISSKENPKKIQRTAIESLSLGLSPTRRLGENAVTQHPLQDSPLNYTKSLPQNPHPNFKIMKLYQPQVIFSFLSLSLLVFSLLSATAEAYCNSHDKKVLFKIKEALGNPYVLISWNNNLDCCEWNNLECDETTHRVVSISVMNSDIVGPIPDAVGDLPYLQTLLFHKNPNLTGEIPIAITKLTQLRYLWLSWNNLTGLVPSFISQLKNLEYINLAFNQLTGSIPPELSSLPKLGYLGLDRNKLTGSIPESFSSINVTDFYLILSHNQLSGPIPKSLSNVKFAKIDLSRNHLVGDAFMLFRNNSPSDFSADLSRNNLSFDLSKTVFPARLIYLDLNHNNIYGSIPHQLANIELQFFNVSYNRLCGKIPTGGTGRLQSRFDEYCYFHNKCLCGAPLPSCK</sequence>
<gene>
    <name evidence="10" type="ORF">RJ641_027263</name>
</gene>
<keyword evidence="11" id="KW-1185">Reference proteome</keyword>
<evidence type="ECO:0000256" key="1">
    <source>
        <dbReference type="ARBA" id="ARBA00004196"/>
    </source>
</evidence>
<dbReference type="PANTHER" id="PTHR48059">
    <property type="entry name" value="POLYGALACTURONASE INHIBITOR 1"/>
    <property type="match status" value="1"/>
</dbReference>
<evidence type="ECO:0000313" key="11">
    <source>
        <dbReference type="Proteomes" id="UP001370490"/>
    </source>
</evidence>
<dbReference type="InterPro" id="IPR003591">
    <property type="entry name" value="Leu-rich_rpt_typical-subtyp"/>
</dbReference>
<evidence type="ECO:0000313" key="10">
    <source>
        <dbReference type="EMBL" id="KAK6941886.1"/>
    </source>
</evidence>
<dbReference type="FunFam" id="3.80.10.10:FF:000348">
    <property type="entry name" value="Polygalacturonase inhibitor 1"/>
    <property type="match status" value="1"/>
</dbReference>
<dbReference type="SUPFAM" id="SSF52058">
    <property type="entry name" value="L domain-like"/>
    <property type="match status" value="1"/>
</dbReference>
<dbReference type="SMART" id="SM00369">
    <property type="entry name" value="LRR_TYP"/>
    <property type="match status" value="3"/>
</dbReference>
<keyword evidence="5 8" id="KW-1133">Transmembrane helix</keyword>
<dbReference type="InterPro" id="IPR001611">
    <property type="entry name" value="Leu-rich_rpt"/>
</dbReference>
<dbReference type="PANTHER" id="PTHR48059:SF4">
    <property type="entry name" value="POLYGALACTURONASE INHIBITOR 1-RELATED"/>
    <property type="match status" value="1"/>
</dbReference>
<dbReference type="InterPro" id="IPR032675">
    <property type="entry name" value="LRR_dom_sf"/>
</dbReference>
<proteinExistence type="inferred from homology"/>
<dbReference type="Proteomes" id="UP001370490">
    <property type="component" value="Unassembled WGS sequence"/>
</dbReference>
<dbReference type="AlphaFoldDB" id="A0AAN8W542"/>
<feature type="transmembrane region" description="Helical" evidence="8">
    <location>
        <begin position="91"/>
        <end position="110"/>
    </location>
</feature>